<reference evidence="1 2" key="1">
    <citation type="submission" date="2016-12" db="EMBL/GenBank/DDBJ databases">
        <title>Clostridium tepidum sp. nov., a close relative of Clostridium sporogenes and Clostridium botulinum Group I.</title>
        <authorList>
            <person name="Dobritsa A.P."/>
            <person name="Kutumbaka K.K."/>
            <person name="Werner K."/>
            <person name="Wiedmann M."/>
            <person name="Asmus A."/>
            <person name="Samadpour M."/>
        </authorList>
    </citation>
    <scope>NUCLEOTIDE SEQUENCE [LARGE SCALE GENOMIC DNA]</scope>
    <source>
        <strain evidence="1 2">IEH 97212</strain>
    </source>
</reference>
<dbReference type="Gene3D" id="3.30.2320.10">
    <property type="entry name" value="hypothetical protein PF0899 domain"/>
    <property type="match status" value="1"/>
</dbReference>
<proteinExistence type="predicted"/>
<dbReference type="NCBIfam" id="TIGR04387">
    <property type="entry name" value="capsid_maj_N4"/>
    <property type="match status" value="1"/>
</dbReference>
<dbReference type="Pfam" id="PF25209">
    <property type="entry name" value="Phage_capsid_4"/>
    <property type="match status" value="1"/>
</dbReference>
<dbReference type="AlphaFoldDB" id="A0A1S9I8V0"/>
<dbReference type="SUPFAM" id="SSF56563">
    <property type="entry name" value="Major capsid protein gp5"/>
    <property type="match status" value="1"/>
</dbReference>
<comment type="caution">
    <text evidence="1">The sequence shown here is derived from an EMBL/GenBank/DDBJ whole genome shotgun (WGS) entry which is preliminary data.</text>
</comment>
<evidence type="ECO:0000313" key="2">
    <source>
        <dbReference type="Proteomes" id="UP000190256"/>
    </source>
</evidence>
<dbReference type="Gene3D" id="3.30.2400.10">
    <property type="entry name" value="Major capsid protein gp5"/>
    <property type="match status" value="1"/>
</dbReference>
<protein>
    <submittedName>
        <fullName evidence="1">N4-gp56 family major capsid protein</fullName>
    </submittedName>
</protein>
<dbReference type="RefSeq" id="WP_078054560.1">
    <property type="nucleotide sequence ID" value="NZ_MRAE01000012.1"/>
</dbReference>
<gene>
    <name evidence="1" type="ORF">BS638_06480</name>
</gene>
<sequence>MANTTQLTNMINPEVMADMISAKLEKAIRFAPLAKIDNTLVGQPGNTVTVPKFKYIGDAADVAEGEAIDLSLLETSSAKFTIKKAGKGVEITDEAVLSGYGDPIGEANKQLLMSIANKIDNDCLEALDKAPLTFNTATAFNIDTISDALDLFADEEDEAKVIIMNPKDASKLRKAVGKEWERASDLGDNIIVNGTYGSVLGAQIVRSNKVTEGTAYIVKAGALAIFMKRDVIVESDRDILRKTTVITADEHYGAYLFDESKAIKIVLKTA</sequence>
<name>A0A1S9I8V0_9CLOT</name>
<accession>A0A1S9I8V0</accession>
<organism evidence="1 2">
    <name type="scientific">Clostridium tepidum</name>
    <dbReference type="NCBI Taxonomy" id="1962263"/>
    <lineage>
        <taxon>Bacteria</taxon>
        <taxon>Bacillati</taxon>
        <taxon>Bacillota</taxon>
        <taxon>Clostridia</taxon>
        <taxon>Eubacteriales</taxon>
        <taxon>Clostridiaceae</taxon>
        <taxon>Clostridium</taxon>
    </lineage>
</organism>
<evidence type="ECO:0000313" key="1">
    <source>
        <dbReference type="EMBL" id="OOO66767.1"/>
    </source>
</evidence>
<dbReference type="OrthoDB" id="2065410at2"/>
<dbReference type="EMBL" id="MRAE01000012">
    <property type="protein sequence ID" value="OOO66767.1"/>
    <property type="molecule type" value="Genomic_DNA"/>
</dbReference>
<dbReference type="Proteomes" id="UP000190256">
    <property type="component" value="Unassembled WGS sequence"/>
</dbReference>